<keyword evidence="1" id="KW-1133">Transmembrane helix</keyword>
<sequence>MNLETTANSTEIWQSEAENAHEHVITVVFLIAILAIFILTLATAILTSCLKPQWFRLKIYQDPLPNMTDCSCLNKCLPCSTWSFRRLLNSCCPRLVNFEEKVFFIIFKIFQNLKQQFNCITTCCNRPGPDKLNLVCCVV</sequence>
<name>A0A2G5UEU9_9PELO</name>
<evidence type="ECO:0000313" key="2">
    <source>
        <dbReference type="EMBL" id="PIC38080.1"/>
    </source>
</evidence>
<proteinExistence type="predicted"/>
<dbReference type="Proteomes" id="UP000230233">
    <property type="component" value="Chromosome III"/>
</dbReference>
<protein>
    <submittedName>
        <fullName evidence="2">Uncharacterized protein</fullName>
    </submittedName>
</protein>
<evidence type="ECO:0000313" key="3">
    <source>
        <dbReference type="Proteomes" id="UP000230233"/>
    </source>
</evidence>
<feature type="transmembrane region" description="Helical" evidence="1">
    <location>
        <begin position="24"/>
        <end position="50"/>
    </location>
</feature>
<dbReference type="AlphaFoldDB" id="A0A2G5UEU9"/>
<keyword evidence="1" id="KW-0812">Transmembrane</keyword>
<dbReference type="OrthoDB" id="5836429at2759"/>
<accession>A0A2G5UEU9</accession>
<organism evidence="2 3">
    <name type="scientific">Caenorhabditis nigoni</name>
    <dbReference type="NCBI Taxonomy" id="1611254"/>
    <lineage>
        <taxon>Eukaryota</taxon>
        <taxon>Metazoa</taxon>
        <taxon>Ecdysozoa</taxon>
        <taxon>Nematoda</taxon>
        <taxon>Chromadorea</taxon>
        <taxon>Rhabditida</taxon>
        <taxon>Rhabditina</taxon>
        <taxon>Rhabditomorpha</taxon>
        <taxon>Rhabditoidea</taxon>
        <taxon>Rhabditidae</taxon>
        <taxon>Peloderinae</taxon>
        <taxon>Caenorhabditis</taxon>
    </lineage>
</organism>
<dbReference type="EMBL" id="PDUG01000003">
    <property type="protein sequence ID" value="PIC38080.1"/>
    <property type="molecule type" value="Genomic_DNA"/>
</dbReference>
<keyword evidence="3" id="KW-1185">Reference proteome</keyword>
<dbReference type="STRING" id="1611254.A0A2G5UEU9"/>
<evidence type="ECO:0000256" key="1">
    <source>
        <dbReference type="SAM" id="Phobius"/>
    </source>
</evidence>
<reference evidence="3" key="1">
    <citation type="submission" date="2017-10" db="EMBL/GenBank/DDBJ databases">
        <title>Rapid genome shrinkage in a self-fertile nematode reveals novel sperm competition proteins.</title>
        <authorList>
            <person name="Yin D."/>
            <person name="Schwarz E.M."/>
            <person name="Thomas C.G."/>
            <person name="Felde R.L."/>
            <person name="Korf I.F."/>
            <person name="Cutter A.D."/>
            <person name="Schartner C.M."/>
            <person name="Ralston E.J."/>
            <person name="Meyer B.J."/>
            <person name="Haag E.S."/>
        </authorList>
    </citation>
    <scope>NUCLEOTIDE SEQUENCE [LARGE SCALE GENOMIC DNA]</scope>
    <source>
        <strain evidence="3">JU1422</strain>
    </source>
</reference>
<gene>
    <name evidence="2" type="primary">Cni-R01H2.8</name>
    <name evidence="2" type="synonym">Cnig_chr_III.g10211</name>
    <name evidence="2" type="ORF">B9Z55_010211</name>
</gene>
<comment type="caution">
    <text evidence="2">The sequence shown here is derived from an EMBL/GenBank/DDBJ whole genome shotgun (WGS) entry which is preliminary data.</text>
</comment>
<keyword evidence="1" id="KW-0472">Membrane</keyword>